<keyword evidence="2" id="KW-1185">Reference proteome</keyword>
<proteinExistence type="predicted"/>
<name>A0A1X2EIP9_9MYCO</name>
<dbReference type="OrthoDB" id="4196334at2"/>
<evidence type="ECO:0000313" key="1">
    <source>
        <dbReference type="EMBL" id="ORX03220.1"/>
    </source>
</evidence>
<gene>
    <name evidence="1" type="ORF">AWC30_11685</name>
</gene>
<dbReference type="Proteomes" id="UP000193090">
    <property type="component" value="Unassembled WGS sequence"/>
</dbReference>
<dbReference type="STRING" id="1798.AWC30_11685"/>
<reference evidence="1 2" key="1">
    <citation type="submission" date="2016-01" db="EMBL/GenBank/DDBJ databases">
        <title>The new phylogeny of the genus Mycobacterium.</title>
        <authorList>
            <person name="Tarcisio F."/>
            <person name="Conor M."/>
            <person name="Antonella G."/>
            <person name="Elisabetta G."/>
            <person name="Giulia F.S."/>
            <person name="Sara T."/>
            <person name="Anna F."/>
            <person name="Clotilde B."/>
            <person name="Roberto B."/>
            <person name="Veronica D.S."/>
            <person name="Fabio R."/>
            <person name="Monica P."/>
            <person name="Olivier J."/>
            <person name="Enrico T."/>
            <person name="Nicola S."/>
        </authorList>
    </citation>
    <scope>NUCLEOTIDE SEQUENCE [LARGE SCALE GENOMIC DNA]</scope>
    <source>
        <strain evidence="1 2">DSM 44153</strain>
    </source>
</reference>
<accession>A0A1X2EIP9</accession>
<comment type="caution">
    <text evidence="1">The sequence shown here is derived from an EMBL/GenBank/DDBJ whole genome shotgun (WGS) entry which is preliminary data.</text>
</comment>
<dbReference type="AlphaFoldDB" id="A0A1X2EIP9"/>
<evidence type="ECO:0000313" key="2">
    <source>
        <dbReference type="Proteomes" id="UP000193090"/>
    </source>
</evidence>
<dbReference type="EMBL" id="LQPZ01000029">
    <property type="protein sequence ID" value="ORX03220.1"/>
    <property type="molecule type" value="Genomic_DNA"/>
</dbReference>
<organism evidence="1 2">
    <name type="scientific">Mycolicibacillus trivialis</name>
    <dbReference type="NCBI Taxonomy" id="1798"/>
    <lineage>
        <taxon>Bacteria</taxon>
        <taxon>Bacillati</taxon>
        <taxon>Actinomycetota</taxon>
        <taxon>Actinomycetes</taxon>
        <taxon>Mycobacteriales</taxon>
        <taxon>Mycobacteriaceae</taxon>
        <taxon>Mycolicibacillus</taxon>
    </lineage>
</organism>
<protein>
    <submittedName>
        <fullName evidence="1">ATPase</fullName>
    </submittedName>
</protein>
<sequence>MAPTAHAEPETCPAVCDRIPNTAWIAPGALPLNTVYRWPRPADIAQPGPPRFRFEELCATPTVPDDPRNYAVRGQATVVNPDGQWQLDAQILHWRGETWRGGELTAQAYRGAVDAVLSCQRTAPAQSPSLTVEDGRGMAAVISGPLVVHTYLVSHPASSTLAALTLWSASPPAVGWPILDDTRVLDALAAPLCAAYLGSCG</sequence>